<dbReference type="EMBL" id="NGJZ01000001">
    <property type="protein sequence ID" value="RSU08435.1"/>
    <property type="molecule type" value="Genomic_DNA"/>
</dbReference>
<evidence type="ECO:0000313" key="1">
    <source>
        <dbReference type="EMBL" id="RSU08435.1"/>
    </source>
</evidence>
<keyword evidence="2" id="KW-1185">Reference proteome</keyword>
<organism evidence="1 2">
    <name type="scientific">Vagococcus entomophilus</name>
    <dbReference type="NCBI Taxonomy" id="1160095"/>
    <lineage>
        <taxon>Bacteria</taxon>
        <taxon>Bacillati</taxon>
        <taxon>Bacillota</taxon>
        <taxon>Bacilli</taxon>
        <taxon>Lactobacillales</taxon>
        <taxon>Enterococcaceae</taxon>
        <taxon>Vagococcus</taxon>
    </lineage>
</organism>
<dbReference type="RefSeq" id="WP_126823029.1">
    <property type="nucleotide sequence ID" value="NZ_JBHLWU010000001.1"/>
</dbReference>
<comment type="caution">
    <text evidence="1">The sequence shown here is derived from an EMBL/GenBank/DDBJ whole genome shotgun (WGS) entry which is preliminary data.</text>
</comment>
<dbReference type="AlphaFoldDB" id="A0A430AK20"/>
<evidence type="ECO:0000313" key="2">
    <source>
        <dbReference type="Proteomes" id="UP000288669"/>
    </source>
</evidence>
<name>A0A430AK20_9ENTE</name>
<reference evidence="1 2" key="1">
    <citation type="submission" date="2017-05" db="EMBL/GenBank/DDBJ databases">
        <title>Vagococcus spp. assemblies.</title>
        <authorList>
            <person name="Gulvik C.A."/>
        </authorList>
    </citation>
    <scope>NUCLEOTIDE SEQUENCE [LARGE SCALE GENOMIC DNA]</scope>
    <source>
        <strain evidence="1 2">DSM 24756</strain>
    </source>
</reference>
<dbReference type="Proteomes" id="UP000288669">
    <property type="component" value="Unassembled WGS sequence"/>
</dbReference>
<sequence length="126" mass="14699">MGKPSFEYKPPKVQTGSLRTPVSFYRYKPHSGPEPGEEEKEILHICYAEIYNPSMKDREILNSIETTNAVTINIRDTKGEYSPTNKHYVEIDDYRYKNVRWDVLDVRNDFENNAFITVLLGVVHDD</sequence>
<gene>
    <name evidence="1" type="ORF">CBF30_04130</name>
</gene>
<accession>A0A430AK20</accession>
<proteinExistence type="predicted"/>
<protein>
    <submittedName>
        <fullName evidence="1">Phage head-tail adapter protein</fullName>
    </submittedName>
</protein>
<dbReference type="OrthoDB" id="2224466at2"/>